<sequence>MNPPDVRYALAAMLNPALGRVSERAERGQTLKAWGLKPHRPDPGTPMAKDDADGYYEKIPEGLSGTVMYPIMNAIDAIASTRALVVQAKADAPFNHHPAAFLSLCRTAVECSAQAIWIMSSEDRDARRKRAAGLAKVGIEHAREWHGETQNAHDNGLRTMSDEAYAQNKHRFEFHTKELEVLETLEPANARQYSEMVRKAANWIAANPPKHTSDVAGVHYQTVSKLGYRVCSSFTHGHAWPIHLLGNPMESFGMMADSINLALINTECALSLYEAQSTDPNGSRTNYYPERLQVTIDDWRTRY</sequence>
<evidence type="ECO:0000313" key="2">
    <source>
        <dbReference type="EMBL" id="MDE8644646.1"/>
    </source>
</evidence>
<proteinExistence type="predicted"/>
<accession>A0AAW6LGY1</accession>
<protein>
    <submittedName>
        <fullName evidence="2">Uncharacterized protein</fullName>
    </submittedName>
</protein>
<organism evidence="2 3">
    <name type="scientific">Rhodococcus qingshengii</name>
    <dbReference type="NCBI Taxonomy" id="334542"/>
    <lineage>
        <taxon>Bacteria</taxon>
        <taxon>Bacillati</taxon>
        <taxon>Actinomycetota</taxon>
        <taxon>Actinomycetes</taxon>
        <taxon>Mycobacteriales</taxon>
        <taxon>Nocardiaceae</taxon>
        <taxon>Rhodococcus</taxon>
        <taxon>Rhodococcus erythropolis group</taxon>
    </lineage>
</organism>
<reference evidence="2" key="1">
    <citation type="submission" date="2023-02" db="EMBL/GenBank/DDBJ databases">
        <title>A novel hydrolase synthesized by Rhodococcus erythropolis HQ is responsible for the detoxification of Zearalenone.</title>
        <authorList>
            <person name="Hu J."/>
            <person name="Xu J."/>
        </authorList>
    </citation>
    <scope>NUCLEOTIDE SEQUENCE</scope>
    <source>
        <strain evidence="2">HQ</strain>
    </source>
</reference>
<dbReference type="Proteomes" id="UP001217325">
    <property type="component" value="Unassembled WGS sequence"/>
</dbReference>
<comment type="caution">
    <text evidence="2">The sequence shown here is derived from an EMBL/GenBank/DDBJ whole genome shotgun (WGS) entry which is preliminary data.</text>
</comment>
<feature type="region of interest" description="Disordered" evidence="1">
    <location>
        <begin position="34"/>
        <end position="53"/>
    </location>
</feature>
<evidence type="ECO:0000313" key="3">
    <source>
        <dbReference type="Proteomes" id="UP001217325"/>
    </source>
</evidence>
<gene>
    <name evidence="2" type="ORF">PXH69_06770</name>
</gene>
<evidence type="ECO:0000256" key="1">
    <source>
        <dbReference type="SAM" id="MobiDB-lite"/>
    </source>
</evidence>
<name>A0AAW6LGY1_RHOSG</name>
<dbReference type="AlphaFoldDB" id="A0AAW6LGY1"/>
<dbReference type="GeneID" id="64142054"/>
<dbReference type="EMBL" id="JARDXE010000003">
    <property type="protein sequence ID" value="MDE8644646.1"/>
    <property type="molecule type" value="Genomic_DNA"/>
</dbReference>
<dbReference type="RefSeq" id="WP_143541184.1">
    <property type="nucleotide sequence ID" value="NZ_AP023172.1"/>
</dbReference>